<feature type="non-terminal residue" evidence="3">
    <location>
        <position position="588"/>
    </location>
</feature>
<evidence type="ECO:0000313" key="4">
    <source>
        <dbReference type="Proteomes" id="UP001177023"/>
    </source>
</evidence>
<dbReference type="AlphaFoldDB" id="A0AA36FRP2"/>
<sequence length="588" mass="66750">MAPKPGEGHDEPGISGTEASEKTMSYELGLLEQCYKIECTNNRQPTGSRQPNDSRKPTDRADFLEELKQKCVHRCRENWHENGLSEAECETLERKLEKEIVELEKRVAEVSKVEASQTTAEEDYRTLLEAQARFKAKMLDGLFGCTRQEDQRGFLRIYSGLLGNHTSNNSFILDAPSHQPFIKKLAKVQSYIETWSQDIYATKDYLELGMKVADFLTNKAPQIGASTVQVIREASILVAVNKTLEVFLQKIKNTTYEAFHHDCGTAEKEGLEKVHKMVKASDFEEAAALFREKSKEIATGKFYELKAAEDERLGQQISGQFLSSEMEKITSNFIVARYEQMRNLQLNFVVANADRDMRIEMEKNTAQSLAERFVADRESKSKLEKLQADYEAHTKREIALAMEPGQRPDEESDVESDITEIERYEDLLEDPQTQYHPDISALPSQAWHAGRDEMWRELAILKHCYEKGDVRDEATAKYLSDQCLKRCNAFWNLKGYEGMDLLALEGELEAAIVRLEQRPPPNVAATKSSYNRSSIIATVLAMLAWVYAFVSYRTPGDTTTEIQSESRNNPSAPEQTTIIDLTKAADGI</sequence>
<keyword evidence="1" id="KW-0175">Coiled coil</keyword>
<accession>A0AA36FRP2</accession>
<protein>
    <submittedName>
        <fullName evidence="3">Uncharacterized protein</fullName>
    </submittedName>
</protein>
<evidence type="ECO:0000256" key="1">
    <source>
        <dbReference type="SAM" id="Coils"/>
    </source>
</evidence>
<name>A0AA36FRP2_9BILA</name>
<feature type="compositionally biased region" description="Basic and acidic residues" evidence="2">
    <location>
        <begin position="1"/>
        <end position="12"/>
    </location>
</feature>
<gene>
    <name evidence="3" type="ORF">MSPICULIGERA_LOCUS3264</name>
</gene>
<feature type="region of interest" description="Disordered" evidence="2">
    <location>
        <begin position="1"/>
        <end position="23"/>
    </location>
</feature>
<comment type="caution">
    <text evidence="3">The sequence shown here is derived from an EMBL/GenBank/DDBJ whole genome shotgun (WGS) entry which is preliminary data.</text>
</comment>
<proteinExistence type="predicted"/>
<reference evidence="3" key="1">
    <citation type="submission" date="2023-06" db="EMBL/GenBank/DDBJ databases">
        <authorList>
            <person name="Delattre M."/>
        </authorList>
    </citation>
    <scope>NUCLEOTIDE SEQUENCE</scope>
    <source>
        <strain evidence="3">AF72</strain>
    </source>
</reference>
<evidence type="ECO:0000256" key="2">
    <source>
        <dbReference type="SAM" id="MobiDB-lite"/>
    </source>
</evidence>
<organism evidence="3 4">
    <name type="scientific">Mesorhabditis spiculigera</name>
    <dbReference type="NCBI Taxonomy" id="96644"/>
    <lineage>
        <taxon>Eukaryota</taxon>
        <taxon>Metazoa</taxon>
        <taxon>Ecdysozoa</taxon>
        <taxon>Nematoda</taxon>
        <taxon>Chromadorea</taxon>
        <taxon>Rhabditida</taxon>
        <taxon>Rhabditina</taxon>
        <taxon>Rhabditomorpha</taxon>
        <taxon>Rhabditoidea</taxon>
        <taxon>Rhabditidae</taxon>
        <taxon>Mesorhabditinae</taxon>
        <taxon>Mesorhabditis</taxon>
    </lineage>
</organism>
<keyword evidence="4" id="KW-1185">Reference proteome</keyword>
<evidence type="ECO:0000313" key="3">
    <source>
        <dbReference type="EMBL" id="CAJ0564590.1"/>
    </source>
</evidence>
<dbReference type="EMBL" id="CATQJA010000898">
    <property type="protein sequence ID" value="CAJ0564590.1"/>
    <property type="molecule type" value="Genomic_DNA"/>
</dbReference>
<dbReference type="Proteomes" id="UP001177023">
    <property type="component" value="Unassembled WGS sequence"/>
</dbReference>
<feature type="coiled-coil region" evidence="1">
    <location>
        <begin position="86"/>
        <end position="113"/>
    </location>
</feature>